<dbReference type="InterPro" id="IPR050320">
    <property type="entry name" value="N5-glutamine_MTase"/>
</dbReference>
<evidence type="ECO:0000256" key="3">
    <source>
        <dbReference type="ARBA" id="ARBA00022679"/>
    </source>
</evidence>
<dbReference type="EC" id="2.1.1.297" evidence="1"/>
<feature type="domain" description="Release factor glutamine methyltransferase N-terminal" evidence="7">
    <location>
        <begin position="24"/>
        <end position="80"/>
    </location>
</feature>
<feature type="domain" description="Methyltransferase small" evidence="6">
    <location>
        <begin position="118"/>
        <end position="206"/>
    </location>
</feature>
<comment type="catalytic activity">
    <reaction evidence="5">
        <text>L-glutaminyl-[peptide chain release factor] + S-adenosyl-L-methionine = N(5)-methyl-L-glutaminyl-[peptide chain release factor] + S-adenosyl-L-homocysteine + H(+)</text>
        <dbReference type="Rhea" id="RHEA:42896"/>
        <dbReference type="Rhea" id="RHEA-COMP:10271"/>
        <dbReference type="Rhea" id="RHEA-COMP:10272"/>
        <dbReference type="ChEBI" id="CHEBI:15378"/>
        <dbReference type="ChEBI" id="CHEBI:30011"/>
        <dbReference type="ChEBI" id="CHEBI:57856"/>
        <dbReference type="ChEBI" id="CHEBI:59789"/>
        <dbReference type="ChEBI" id="CHEBI:61891"/>
        <dbReference type="EC" id="2.1.1.297"/>
    </reaction>
</comment>
<dbReference type="SUPFAM" id="SSF53335">
    <property type="entry name" value="S-adenosyl-L-methionine-dependent methyltransferases"/>
    <property type="match status" value="1"/>
</dbReference>
<dbReference type="PANTHER" id="PTHR18895:SF74">
    <property type="entry name" value="MTRF1L RELEASE FACTOR GLUTAMINE METHYLTRANSFERASE"/>
    <property type="match status" value="1"/>
</dbReference>
<evidence type="ECO:0000259" key="7">
    <source>
        <dbReference type="Pfam" id="PF17827"/>
    </source>
</evidence>
<dbReference type="PROSITE" id="PS00092">
    <property type="entry name" value="N6_MTASE"/>
    <property type="match status" value="1"/>
</dbReference>
<dbReference type="InterPro" id="IPR007848">
    <property type="entry name" value="Small_mtfrase_dom"/>
</dbReference>
<evidence type="ECO:0000256" key="1">
    <source>
        <dbReference type="ARBA" id="ARBA00012771"/>
    </source>
</evidence>
<dbReference type="GO" id="GO:0032259">
    <property type="term" value="P:methylation"/>
    <property type="evidence" value="ECO:0007669"/>
    <property type="project" value="UniProtKB-KW"/>
</dbReference>
<dbReference type="PANTHER" id="PTHR18895">
    <property type="entry name" value="HEMK METHYLTRANSFERASE"/>
    <property type="match status" value="1"/>
</dbReference>
<dbReference type="GO" id="GO:0102559">
    <property type="term" value="F:peptide chain release factor N(5)-glutamine methyltransferase activity"/>
    <property type="evidence" value="ECO:0007669"/>
    <property type="project" value="UniProtKB-EC"/>
</dbReference>
<dbReference type="CDD" id="cd02440">
    <property type="entry name" value="AdoMet_MTases"/>
    <property type="match status" value="1"/>
</dbReference>
<dbReference type="Gene3D" id="1.10.8.10">
    <property type="entry name" value="DNA helicase RuvA subunit, C-terminal domain"/>
    <property type="match status" value="1"/>
</dbReference>
<dbReference type="NCBIfam" id="TIGR03534">
    <property type="entry name" value="RF_mod_PrmC"/>
    <property type="match status" value="1"/>
</dbReference>
<protein>
    <recommendedName>
        <fullName evidence="1">peptide chain release factor N(5)-glutamine methyltransferase</fullName>
        <ecNumber evidence="1">2.1.1.297</ecNumber>
    </recommendedName>
</protein>
<dbReference type="Pfam" id="PF17827">
    <property type="entry name" value="PrmC_N"/>
    <property type="match status" value="1"/>
</dbReference>
<evidence type="ECO:0000256" key="4">
    <source>
        <dbReference type="ARBA" id="ARBA00022691"/>
    </source>
</evidence>
<keyword evidence="2 8" id="KW-0489">Methyltransferase</keyword>
<dbReference type="Gene3D" id="3.40.50.150">
    <property type="entry name" value="Vaccinia Virus protein VP39"/>
    <property type="match status" value="1"/>
</dbReference>
<dbReference type="Pfam" id="PF05175">
    <property type="entry name" value="MTS"/>
    <property type="match status" value="1"/>
</dbReference>
<dbReference type="InterPro" id="IPR002052">
    <property type="entry name" value="DNA_methylase_N6_adenine_CS"/>
</dbReference>
<dbReference type="InterPro" id="IPR040758">
    <property type="entry name" value="PrmC_N"/>
</dbReference>
<accession>A0A553IJE3</accession>
<evidence type="ECO:0000256" key="2">
    <source>
        <dbReference type="ARBA" id="ARBA00022603"/>
    </source>
</evidence>
<name>A0A553IJE3_ACHLA</name>
<dbReference type="NCBIfam" id="TIGR00536">
    <property type="entry name" value="hemK_fam"/>
    <property type="match status" value="1"/>
</dbReference>
<keyword evidence="3 8" id="KW-0808">Transferase</keyword>
<dbReference type="Proteomes" id="UP000315938">
    <property type="component" value="Unassembled WGS sequence"/>
</dbReference>
<sequence>MRRTIKVTLQDLVKTYEKRVISLGKEPHAMSWLITELSGYSPTEFYLKMNSKVSEELINKIEDGFKRYAIEGTPVQHIVGYSYFYGYKFKVSDQVLIPRRETEQLVEETLLIYDTYFEDQKVDVLDLGTGSGEIAITLSIEEPNMQVEASDISVTALMVARENQLNLSSKVNFIASDWFSNINKKYDIIVANPPYIPNDEAVEDVVTKEPSLALYGGVDGLEPYEIILKNAKNYLKEKALIAFEHSMYQSENLKTLILKYFKDAKVRQLKDLQGKDRMTFVGLGGVFND</sequence>
<dbReference type="AlphaFoldDB" id="A0A553IJE3"/>
<organism evidence="8 9">
    <name type="scientific">Acholeplasma laidlawii</name>
    <dbReference type="NCBI Taxonomy" id="2148"/>
    <lineage>
        <taxon>Bacteria</taxon>
        <taxon>Bacillati</taxon>
        <taxon>Mycoplasmatota</taxon>
        <taxon>Mollicutes</taxon>
        <taxon>Acholeplasmatales</taxon>
        <taxon>Acholeplasmataceae</taxon>
        <taxon>Acholeplasma</taxon>
    </lineage>
</organism>
<evidence type="ECO:0000259" key="6">
    <source>
        <dbReference type="Pfam" id="PF05175"/>
    </source>
</evidence>
<dbReference type="InterPro" id="IPR019874">
    <property type="entry name" value="RF_methyltr_PrmC"/>
</dbReference>
<keyword evidence="4" id="KW-0949">S-adenosyl-L-methionine</keyword>
<dbReference type="InterPro" id="IPR029063">
    <property type="entry name" value="SAM-dependent_MTases_sf"/>
</dbReference>
<comment type="caution">
    <text evidence="8">The sequence shown here is derived from an EMBL/GenBank/DDBJ whole genome shotgun (WGS) entry which is preliminary data.</text>
</comment>
<gene>
    <name evidence="8" type="primary">prmC</name>
    <name evidence="8" type="ORF">FNV44_04650</name>
</gene>
<evidence type="ECO:0000313" key="9">
    <source>
        <dbReference type="Proteomes" id="UP000315938"/>
    </source>
</evidence>
<dbReference type="EMBL" id="VKID01000001">
    <property type="protein sequence ID" value="TRY00344.1"/>
    <property type="molecule type" value="Genomic_DNA"/>
</dbReference>
<proteinExistence type="predicted"/>
<dbReference type="InterPro" id="IPR004556">
    <property type="entry name" value="HemK-like"/>
</dbReference>
<dbReference type="GO" id="GO:0003676">
    <property type="term" value="F:nucleic acid binding"/>
    <property type="evidence" value="ECO:0007669"/>
    <property type="project" value="InterPro"/>
</dbReference>
<evidence type="ECO:0000256" key="5">
    <source>
        <dbReference type="ARBA" id="ARBA00048391"/>
    </source>
</evidence>
<reference evidence="8 9" key="1">
    <citation type="submission" date="2019-07" db="EMBL/GenBank/DDBJ databases">
        <title>Genome sequence of Acholeplasma laidlawii strain with increased resistance to erythromycin.</title>
        <authorList>
            <person name="Medvedeva E.S."/>
            <person name="Baranova N.B."/>
            <person name="Siniagina M.N."/>
            <person name="Mouzykantov A."/>
            <person name="Chernova O.A."/>
            <person name="Chernov V.M."/>
        </authorList>
    </citation>
    <scope>NUCLEOTIDE SEQUENCE [LARGE SCALE GENOMIC DNA]</scope>
    <source>
        <strain evidence="8 9">PG8REry</strain>
    </source>
</reference>
<evidence type="ECO:0000313" key="8">
    <source>
        <dbReference type="EMBL" id="TRY00344.1"/>
    </source>
</evidence>